<feature type="short sequence motif" description="GXGXXG" evidence="1">
    <location>
        <begin position="20"/>
        <end position="25"/>
    </location>
</feature>
<dbReference type="Pfam" id="PF01734">
    <property type="entry name" value="Patatin"/>
    <property type="match status" value="1"/>
</dbReference>
<dbReference type="RefSeq" id="WP_217792504.1">
    <property type="nucleotide sequence ID" value="NZ_JAHSPG010000013.1"/>
</dbReference>
<evidence type="ECO:0000313" key="4">
    <source>
        <dbReference type="Proteomes" id="UP000812270"/>
    </source>
</evidence>
<evidence type="ECO:0000256" key="1">
    <source>
        <dbReference type="PROSITE-ProRule" id="PRU01161"/>
    </source>
</evidence>
<dbReference type="EMBL" id="JAHSPG010000013">
    <property type="protein sequence ID" value="MBV4358784.1"/>
    <property type="molecule type" value="Genomic_DNA"/>
</dbReference>
<dbReference type="Proteomes" id="UP000812270">
    <property type="component" value="Unassembled WGS sequence"/>
</dbReference>
<dbReference type="CDD" id="cd07199">
    <property type="entry name" value="Pat17_PNPLA8_PNPLA9_like"/>
    <property type="match status" value="1"/>
</dbReference>
<sequence length="335" mass="37555">MDKNINNGANKAFKILCVDGGGIKGLYSSTILEHLEHRFGSMSDYFDMICGTSTGGLIALCLALKIPSSAISNIYAEHGHKIFPKRSLIGGIFRQTLWKGKYSDEPLKQVLNDVFGDKTVADLQNLVCVPSYSLTDARPWVFKRDHGKLDRDNKTLLVDVALATSAAPTYFPLCEIAAYNYKQFIDGGVWANNPTLVGLIEALTYFVGKDKEFTSVEILSVSSLNNTAGKPVGLKRARSFIKWRNDLFDTSLIGQSHFTDYFMNKLCEMNDIKIRYQRIPSEQISAEQQHLVKLDCASKKAIQFIKGKGNDRGQLAKKDLEVETFFQLKKQFKIQ</sequence>
<feature type="active site" description="Proton acceptor" evidence="1">
    <location>
        <position position="186"/>
    </location>
</feature>
<evidence type="ECO:0000259" key="2">
    <source>
        <dbReference type="PROSITE" id="PS51635"/>
    </source>
</evidence>
<feature type="active site" description="Nucleophile" evidence="1">
    <location>
        <position position="53"/>
    </location>
</feature>
<keyword evidence="1" id="KW-0442">Lipid degradation</keyword>
<keyword evidence="4" id="KW-1185">Reference proteome</keyword>
<comment type="caution">
    <text evidence="3">The sequence shown here is derived from an EMBL/GenBank/DDBJ whole genome shotgun (WGS) entry which is preliminary data.</text>
</comment>
<dbReference type="AlphaFoldDB" id="A0A9E2SCV5"/>
<proteinExistence type="predicted"/>
<feature type="short sequence motif" description="GXSXG" evidence="1">
    <location>
        <begin position="51"/>
        <end position="55"/>
    </location>
</feature>
<protein>
    <submittedName>
        <fullName evidence="3">Patatin-like phospholipase family protein</fullName>
    </submittedName>
</protein>
<dbReference type="PANTHER" id="PTHR32176">
    <property type="entry name" value="XYLOSE ISOMERASE"/>
    <property type="match status" value="1"/>
</dbReference>
<organism evidence="3 4">
    <name type="scientific">Pinibacter aurantiacus</name>
    <dbReference type="NCBI Taxonomy" id="2851599"/>
    <lineage>
        <taxon>Bacteria</taxon>
        <taxon>Pseudomonadati</taxon>
        <taxon>Bacteroidota</taxon>
        <taxon>Chitinophagia</taxon>
        <taxon>Chitinophagales</taxon>
        <taxon>Chitinophagaceae</taxon>
        <taxon>Pinibacter</taxon>
    </lineage>
</organism>
<feature type="domain" description="PNPLA" evidence="2">
    <location>
        <begin position="16"/>
        <end position="199"/>
    </location>
</feature>
<dbReference type="InterPro" id="IPR002641">
    <property type="entry name" value="PNPLA_dom"/>
</dbReference>
<keyword evidence="1" id="KW-0443">Lipid metabolism</keyword>
<accession>A0A9E2SCV5</accession>
<gene>
    <name evidence="3" type="ORF">KTO63_16585</name>
</gene>
<dbReference type="PANTHER" id="PTHR32176:SF92">
    <property type="entry name" value="XYLOSE ISOMERASE"/>
    <property type="match status" value="1"/>
</dbReference>
<dbReference type="PROSITE" id="PS51635">
    <property type="entry name" value="PNPLA"/>
    <property type="match status" value="1"/>
</dbReference>
<feature type="short sequence motif" description="DGA/G" evidence="1">
    <location>
        <begin position="186"/>
        <end position="188"/>
    </location>
</feature>
<dbReference type="GO" id="GO:0004620">
    <property type="term" value="F:phospholipase activity"/>
    <property type="evidence" value="ECO:0007669"/>
    <property type="project" value="TreeGrafter"/>
</dbReference>
<dbReference type="NCBIfam" id="NF041079">
    <property type="entry name" value="CBASS_lipase"/>
    <property type="match status" value="1"/>
</dbReference>
<evidence type="ECO:0000313" key="3">
    <source>
        <dbReference type="EMBL" id="MBV4358784.1"/>
    </source>
</evidence>
<dbReference type="GO" id="GO:0016042">
    <property type="term" value="P:lipid catabolic process"/>
    <property type="evidence" value="ECO:0007669"/>
    <property type="project" value="UniProtKB-UniRule"/>
</dbReference>
<keyword evidence="1" id="KW-0378">Hydrolase</keyword>
<reference evidence="3" key="1">
    <citation type="submission" date="2021-06" db="EMBL/GenBank/DDBJ databases">
        <authorList>
            <person name="Huq M.A."/>
        </authorList>
    </citation>
    <scope>NUCLEOTIDE SEQUENCE</scope>
    <source>
        <strain evidence="3">MAH-26</strain>
    </source>
</reference>
<name>A0A9E2SCV5_9BACT</name>
<dbReference type="GO" id="GO:0047372">
    <property type="term" value="F:monoacylglycerol lipase activity"/>
    <property type="evidence" value="ECO:0007669"/>
    <property type="project" value="TreeGrafter"/>
</dbReference>